<dbReference type="RefSeq" id="WP_119956454.1">
    <property type="nucleotide sequence ID" value="NZ_QYUR01000008.1"/>
</dbReference>
<dbReference type="AlphaFoldDB" id="A0A418X888"/>
<gene>
    <name evidence="2" type="ORF">D3879_22415</name>
</gene>
<dbReference type="Proteomes" id="UP000284021">
    <property type="component" value="Unassembled WGS sequence"/>
</dbReference>
<protein>
    <submittedName>
        <fullName evidence="2">XRE family transcriptional regulator</fullName>
    </submittedName>
</protein>
<dbReference type="InterPro" id="IPR010982">
    <property type="entry name" value="Lambda_DNA-bd_dom_sf"/>
</dbReference>
<dbReference type="Gene3D" id="1.10.260.40">
    <property type="entry name" value="lambda repressor-like DNA-binding domains"/>
    <property type="match status" value="1"/>
</dbReference>
<feature type="domain" description="HTH cro/C1-type" evidence="1">
    <location>
        <begin position="16"/>
        <end position="47"/>
    </location>
</feature>
<name>A0A418X888_9PSED</name>
<evidence type="ECO:0000259" key="1">
    <source>
        <dbReference type="PROSITE" id="PS50943"/>
    </source>
</evidence>
<organism evidence="2 3">
    <name type="scientific">Pseudomonas cavernicola</name>
    <dbReference type="NCBI Taxonomy" id="2320866"/>
    <lineage>
        <taxon>Bacteria</taxon>
        <taxon>Pseudomonadati</taxon>
        <taxon>Pseudomonadota</taxon>
        <taxon>Gammaproteobacteria</taxon>
        <taxon>Pseudomonadales</taxon>
        <taxon>Pseudomonadaceae</taxon>
        <taxon>Pseudomonas</taxon>
    </lineage>
</organism>
<evidence type="ECO:0000313" key="3">
    <source>
        <dbReference type="Proteomes" id="UP000284021"/>
    </source>
</evidence>
<dbReference type="GO" id="GO:0003677">
    <property type="term" value="F:DNA binding"/>
    <property type="evidence" value="ECO:0007669"/>
    <property type="project" value="InterPro"/>
</dbReference>
<accession>A0A418X888</accession>
<reference evidence="2 3" key="1">
    <citation type="submission" date="2018-09" db="EMBL/GenBank/DDBJ databases">
        <authorList>
            <person name="Zhu H."/>
        </authorList>
    </citation>
    <scope>NUCLEOTIDE SEQUENCE [LARGE SCALE GENOMIC DNA]</scope>
    <source>
        <strain evidence="2 3">K1S02-6</strain>
    </source>
</reference>
<dbReference type="SUPFAM" id="SSF47413">
    <property type="entry name" value="lambda repressor-like DNA-binding domains"/>
    <property type="match status" value="1"/>
</dbReference>
<sequence length="225" mass="25328">MSEAQAVAPEGRGKLMLKWRTTLGWSVGEVAKRVGVSTRTISSVESGSQIMPDARWRLLVHEVAAEVQRGDSLDCVVVLGERQTPIDVVSSDNYAGYTVSEDGRTALIASHSINRQGTPELHRQRFSVELNHHVIRAIERWETARQEEIPSNQRAAYDMQRWLMRMVLKGELNNPNLTKLKAAINDAKSELEHATDEPEDVRLKLMNKMDRAIAELMEEVAKSTK</sequence>
<dbReference type="Pfam" id="PF01381">
    <property type="entry name" value="HTH_3"/>
    <property type="match status" value="1"/>
</dbReference>
<proteinExistence type="predicted"/>
<comment type="caution">
    <text evidence="2">The sequence shown here is derived from an EMBL/GenBank/DDBJ whole genome shotgun (WGS) entry which is preliminary data.</text>
</comment>
<dbReference type="OrthoDB" id="73827at2"/>
<dbReference type="InterPro" id="IPR001387">
    <property type="entry name" value="Cro/C1-type_HTH"/>
</dbReference>
<dbReference type="EMBL" id="QYUR01000008">
    <property type="protein sequence ID" value="RJG08651.1"/>
    <property type="molecule type" value="Genomic_DNA"/>
</dbReference>
<dbReference type="CDD" id="cd00093">
    <property type="entry name" value="HTH_XRE"/>
    <property type="match status" value="1"/>
</dbReference>
<evidence type="ECO:0000313" key="2">
    <source>
        <dbReference type="EMBL" id="RJG08651.1"/>
    </source>
</evidence>
<dbReference type="PROSITE" id="PS50943">
    <property type="entry name" value="HTH_CROC1"/>
    <property type="match status" value="1"/>
</dbReference>
<keyword evidence="3" id="KW-1185">Reference proteome</keyword>